<comment type="subcellular location">
    <subcellularLocation>
        <location evidence="1">Membrane</location>
    </subcellularLocation>
</comment>
<dbReference type="Gene3D" id="1.10.8.60">
    <property type="match status" value="2"/>
</dbReference>
<keyword evidence="6" id="KW-0378">Hydrolase</keyword>
<accession>A0A8J4PXJ1</accession>
<dbReference type="Pfam" id="PF17862">
    <property type="entry name" value="AAA_lid_3"/>
    <property type="match status" value="1"/>
</dbReference>
<dbReference type="InterPro" id="IPR015342">
    <property type="entry name" value="PEX1-N_C-lobe"/>
</dbReference>
<dbReference type="InterPro" id="IPR003960">
    <property type="entry name" value="ATPase_AAA_CS"/>
</dbReference>
<dbReference type="AlphaFoldDB" id="A0A8J4PXJ1"/>
<dbReference type="Pfam" id="PF00004">
    <property type="entry name" value="AAA"/>
    <property type="match status" value="2"/>
</dbReference>
<feature type="domain" description="AAA+ ATPase" evidence="14">
    <location>
        <begin position="580"/>
        <end position="728"/>
    </location>
</feature>
<evidence type="ECO:0000256" key="2">
    <source>
        <dbReference type="ARBA" id="ARBA00006914"/>
    </source>
</evidence>
<dbReference type="GO" id="GO:0005524">
    <property type="term" value="F:ATP binding"/>
    <property type="evidence" value="ECO:0007669"/>
    <property type="project" value="UniProtKB-KW"/>
</dbReference>
<dbReference type="SUPFAM" id="SSF54585">
    <property type="entry name" value="Cdc48 domain 2-like"/>
    <property type="match status" value="1"/>
</dbReference>
<evidence type="ECO:0000256" key="3">
    <source>
        <dbReference type="ARBA" id="ARBA00022448"/>
    </source>
</evidence>
<keyword evidence="5" id="KW-0547">Nucleotide-binding</keyword>
<dbReference type="PANTHER" id="PTHR23077:SF12">
    <property type="entry name" value="PEROXISOMAL ATPASE PEX1"/>
    <property type="match status" value="1"/>
</dbReference>
<dbReference type="Gene3D" id="3.10.330.10">
    <property type="match status" value="1"/>
</dbReference>
<dbReference type="InterPro" id="IPR027417">
    <property type="entry name" value="P-loop_NTPase"/>
</dbReference>
<feature type="region of interest" description="Disordered" evidence="13">
    <location>
        <begin position="434"/>
        <end position="461"/>
    </location>
</feature>
<evidence type="ECO:0000256" key="13">
    <source>
        <dbReference type="SAM" id="MobiDB-lite"/>
    </source>
</evidence>
<comment type="similarity">
    <text evidence="2">Belongs to the AAA ATPase family.</text>
</comment>
<evidence type="ECO:0000256" key="4">
    <source>
        <dbReference type="ARBA" id="ARBA00022593"/>
    </source>
</evidence>
<dbReference type="InterPro" id="IPR003593">
    <property type="entry name" value="AAA+_ATPase"/>
</dbReference>
<keyword evidence="8" id="KW-0653">Protein transport</keyword>
<keyword evidence="9" id="KW-0472">Membrane</keyword>
<dbReference type="InterPro" id="IPR003959">
    <property type="entry name" value="ATPase_AAA_core"/>
</dbReference>
<keyword evidence="4" id="KW-0962">Peroxisome biogenesis</keyword>
<feature type="compositionally biased region" description="Low complexity" evidence="13">
    <location>
        <begin position="273"/>
        <end position="282"/>
    </location>
</feature>
<dbReference type="SUPFAM" id="SSF52540">
    <property type="entry name" value="P-loop containing nucleoside triphosphate hydrolases"/>
    <property type="match status" value="2"/>
</dbReference>
<dbReference type="EMBL" id="AJWJ01000138">
    <property type="protein sequence ID" value="KAF2074614.1"/>
    <property type="molecule type" value="Genomic_DNA"/>
</dbReference>
<dbReference type="SUPFAM" id="SSF50692">
    <property type="entry name" value="ADC-like"/>
    <property type="match status" value="1"/>
</dbReference>
<dbReference type="PROSITE" id="PS00674">
    <property type="entry name" value="AAA"/>
    <property type="match status" value="1"/>
</dbReference>
<evidence type="ECO:0000256" key="5">
    <source>
        <dbReference type="ARBA" id="ARBA00022741"/>
    </source>
</evidence>
<feature type="compositionally biased region" description="Polar residues" evidence="13">
    <location>
        <begin position="1066"/>
        <end position="1076"/>
    </location>
</feature>
<proteinExistence type="inferred from homology"/>
<dbReference type="GO" id="GO:0016887">
    <property type="term" value="F:ATP hydrolysis activity"/>
    <property type="evidence" value="ECO:0007669"/>
    <property type="project" value="InterPro"/>
</dbReference>
<dbReference type="GO" id="GO:0016558">
    <property type="term" value="P:protein import into peroxisome matrix"/>
    <property type="evidence" value="ECO:0007669"/>
    <property type="project" value="TreeGrafter"/>
</dbReference>
<feature type="domain" description="AAA+ ATPase" evidence="14">
    <location>
        <begin position="860"/>
        <end position="996"/>
    </location>
</feature>
<evidence type="ECO:0000256" key="6">
    <source>
        <dbReference type="ARBA" id="ARBA00022801"/>
    </source>
</evidence>
<keyword evidence="3" id="KW-0813">Transport</keyword>
<dbReference type="OrthoDB" id="2187at2759"/>
<dbReference type="Gene3D" id="3.40.50.300">
    <property type="entry name" value="P-loop containing nucleotide triphosphate hydrolases"/>
    <property type="match status" value="2"/>
</dbReference>
<evidence type="ECO:0000256" key="7">
    <source>
        <dbReference type="ARBA" id="ARBA00022840"/>
    </source>
</evidence>
<dbReference type="InterPro" id="IPR009010">
    <property type="entry name" value="Asp_de-COase-like_dom_sf"/>
</dbReference>
<evidence type="ECO:0000256" key="12">
    <source>
        <dbReference type="ARBA" id="ARBA00048778"/>
    </source>
</evidence>
<dbReference type="GO" id="GO:0005829">
    <property type="term" value="C:cytosol"/>
    <property type="evidence" value="ECO:0007669"/>
    <property type="project" value="TreeGrafter"/>
</dbReference>
<feature type="region of interest" description="Disordered" evidence="13">
    <location>
        <begin position="211"/>
        <end position="236"/>
    </location>
</feature>
<dbReference type="FunFam" id="3.40.50.300:FF:000149">
    <property type="entry name" value="Nuclear valosin-containing protein-like"/>
    <property type="match status" value="1"/>
</dbReference>
<dbReference type="PANTHER" id="PTHR23077">
    <property type="entry name" value="AAA-FAMILY ATPASE"/>
    <property type="match status" value="1"/>
</dbReference>
<dbReference type="Pfam" id="PF09262">
    <property type="entry name" value="PEX-1N"/>
    <property type="match status" value="1"/>
</dbReference>
<dbReference type="Gene3D" id="2.40.40.20">
    <property type="match status" value="1"/>
</dbReference>
<evidence type="ECO:0000259" key="14">
    <source>
        <dbReference type="SMART" id="SM00382"/>
    </source>
</evidence>
<dbReference type="InterPro" id="IPR029067">
    <property type="entry name" value="CDC48_domain_2-like_sf"/>
</dbReference>
<sequence length="1186" mass="132244">MELEVSFKFMTDCFVSLPPQIIQSLLAHSEKNSRSLGSLSLELGWYDKENKQDKKVYVGWAGSASSVTSGGNSRCIEMSPQMGAALNLKSGQVVKVKVNTSISSATSIQVEPLTSDDWEILEVNSSYLEEQLLNQVNILFVGQIVPIWIHHKTMIQLRVLETQPADVVKLSPNSEIIVAPKPRNIPSASKVSQTALVPRYLMVQEYYPLPSSPSSSSSSPSTTSKNSSSSNISNSSRTSNINFFNEIYVNRELLELFEWNQGDIIEISLIKGDQGSSNSSQSEDSDDEGQQQSRGGNQSLSGIKRSIFSRVFVDPRASSQQVMIHKNIRTLGNFYINTFVKLKYVPSHALPLCPIIGAISIQQVLWKKNNISAFISKQQQSKPNIISNYQLQQLFLNLFKKTDHQQIPLLNGSIISLDSNIDISIQFNVSEPQQPIPQQQQHHHQQQQQANQQQQQQQSFLSSTNNSLINELNNMSLYNENNSNSNTSAFEQQQQAVQQKKNQFQNNHGIFMLNNETLHLAQIKTLPTEKKQALEDYYEVGEIFNRIGGMEKKIKQAKEFLDLFTRKEYSLLRMELNTPGINGLVICGPHGCGKSLLSTALASHYAVDKDCQTFVTRLNCLELKDIKVEKIRNIMEKAFNRARQSVGTSSLLILEDLDSIIPTPNDQDPGSKIRSEQLVSFLKSLCFKHSSQKSPLALIATAQSPQTLSQSIQIPEVFGLTIELPAPTREERLEILEKILDVHSLTMDNPLNANVSKFSGTLEGFLGSDIEQIIDRAIHLASIRQMEDPSSHRPGFIDFSVIEKAREGYTPITLKGIKLHSSEVKWEDIGGLDNVRAILKETIEWPSKYPKLFQSSPLRLRSGILLYGPTGCGKTLLASAIAGECGLNFISVKGPELLNKYIGSSEQSVRDMFSRASSAKPCVLFFDEFDSIAPRRGHDSTGVTDRVVNQFLTQLDGVEGLNGVYVLAATSRPDLIDPALLRPGRLDKSLLCDIPTQLERLDIIKTLGSKMSIAPDVSLQDLSNKTEGYTGADLKALMYNSQLSSIHEWMDIHQEKKRLAKENQDKQNANSDTTGKQDSFVIFQPTSQQSNNLTFEQKTNLLKEIESIKSQYISQGESNGKGKTDLDQEEPPIVQQKHIDKAFSESSASISISERKKYDQIYSNFLKERGGSVVGTKKEGPKQTLA</sequence>
<evidence type="ECO:0000313" key="15">
    <source>
        <dbReference type="EMBL" id="KAF2074614.1"/>
    </source>
</evidence>
<feature type="compositionally biased region" description="Low complexity" evidence="13">
    <location>
        <begin position="434"/>
        <end position="458"/>
    </location>
</feature>
<dbReference type="CDD" id="cd19526">
    <property type="entry name" value="RecA-like_PEX1_r2"/>
    <property type="match status" value="1"/>
</dbReference>
<organism evidence="15 16">
    <name type="scientific">Polysphondylium violaceum</name>
    <dbReference type="NCBI Taxonomy" id="133409"/>
    <lineage>
        <taxon>Eukaryota</taxon>
        <taxon>Amoebozoa</taxon>
        <taxon>Evosea</taxon>
        <taxon>Eumycetozoa</taxon>
        <taxon>Dictyostelia</taxon>
        <taxon>Dictyosteliales</taxon>
        <taxon>Dictyosteliaceae</taxon>
        <taxon>Polysphondylium</taxon>
    </lineage>
</organism>
<name>A0A8J4PXJ1_9MYCE</name>
<evidence type="ECO:0000256" key="1">
    <source>
        <dbReference type="ARBA" id="ARBA00004370"/>
    </source>
</evidence>
<comment type="caution">
    <text evidence="15">The sequence shown here is derived from an EMBL/GenBank/DDBJ whole genome shotgun (WGS) entry which is preliminary data.</text>
</comment>
<feature type="region of interest" description="Disordered" evidence="13">
    <location>
        <begin position="273"/>
        <end position="300"/>
    </location>
</feature>
<keyword evidence="7" id="KW-0067">ATP-binding</keyword>
<feature type="region of interest" description="Disordered" evidence="13">
    <location>
        <begin position="1057"/>
        <end position="1076"/>
    </location>
</feature>
<evidence type="ECO:0000256" key="9">
    <source>
        <dbReference type="ARBA" id="ARBA00023136"/>
    </source>
</evidence>
<evidence type="ECO:0000256" key="11">
    <source>
        <dbReference type="ARBA" id="ARBA00034532"/>
    </source>
</evidence>
<feature type="compositionally biased region" description="Low complexity" evidence="13">
    <location>
        <begin position="212"/>
        <end position="236"/>
    </location>
</feature>
<reference evidence="15" key="1">
    <citation type="submission" date="2020-01" db="EMBL/GenBank/DDBJ databases">
        <title>Development of genomics and gene disruption for Polysphondylium violaceum indicates a role for the polyketide synthase stlB in stalk morphogenesis.</title>
        <authorList>
            <person name="Narita B."/>
            <person name="Kawabe Y."/>
            <person name="Kin K."/>
            <person name="Saito T."/>
            <person name="Gibbs R."/>
            <person name="Kuspa A."/>
            <person name="Muzny D."/>
            <person name="Queller D."/>
            <person name="Richards S."/>
            <person name="Strassman J."/>
            <person name="Sucgang R."/>
            <person name="Worley K."/>
            <person name="Schaap P."/>
        </authorList>
    </citation>
    <scope>NUCLEOTIDE SEQUENCE</scope>
    <source>
        <strain evidence="15">QSvi11</strain>
    </source>
</reference>
<dbReference type="InterPro" id="IPR050168">
    <property type="entry name" value="AAA_ATPase_domain"/>
</dbReference>
<dbReference type="Proteomes" id="UP000695562">
    <property type="component" value="Unassembled WGS sequence"/>
</dbReference>
<evidence type="ECO:0000313" key="16">
    <source>
        <dbReference type="Proteomes" id="UP000695562"/>
    </source>
</evidence>
<dbReference type="SMART" id="SM00382">
    <property type="entry name" value="AAA"/>
    <property type="match status" value="2"/>
</dbReference>
<protein>
    <recommendedName>
        <fullName evidence="11">Peroxisomal ATPase PEX1</fullName>
    </recommendedName>
    <alternativeName>
        <fullName evidence="10">Peroxin-1</fullName>
    </alternativeName>
</protein>
<feature type="region of interest" description="Disordered" evidence="13">
    <location>
        <begin position="477"/>
        <end position="501"/>
    </location>
</feature>
<evidence type="ECO:0000256" key="8">
    <source>
        <dbReference type="ARBA" id="ARBA00022927"/>
    </source>
</evidence>
<dbReference type="InterPro" id="IPR041569">
    <property type="entry name" value="AAA_lid_3"/>
</dbReference>
<evidence type="ECO:0000256" key="10">
    <source>
        <dbReference type="ARBA" id="ARBA00032509"/>
    </source>
</evidence>
<gene>
    <name evidence="15" type="ORF">CYY_004084</name>
</gene>
<dbReference type="GO" id="GO:0005778">
    <property type="term" value="C:peroxisomal membrane"/>
    <property type="evidence" value="ECO:0007669"/>
    <property type="project" value="TreeGrafter"/>
</dbReference>
<comment type="catalytic activity">
    <reaction evidence="12">
        <text>ATP + H2O = ADP + phosphate + H(+)</text>
        <dbReference type="Rhea" id="RHEA:13065"/>
        <dbReference type="ChEBI" id="CHEBI:15377"/>
        <dbReference type="ChEBI" id="CHEBI:15378"/>
        <dbReference type="ChEBI" id="CHEBI:30616"/>
        <dbReference type="ChEBI" id="CHEBI:43474"/>
        <dbReference type="ChEBI" id="CHEBI:456216"/>
    </reaction>
    <physiologicalReaction direction="left-to-right" evidence="12">
        <dbReference type="Rhea" id="RHEA:13066"/>
    </physiologicalReaction>
</comment>
<keyword evidence="16" id="KW-1185">Reference proteome</keyword>